<evidence type="ECO:0000256" key="6">
    <source>
        <dbReference type="ARBA" id="ARBA00023277"/>
    </source>
</evidence>
<dbReference type="Gene3D" id="2.30.40.10">
    <property type="entry name" value="Urease, subunit C, domain 1"/>
    <property type="match status" value="1"/>
</dbReference>
<dbReference type="Proteomes" id="UP000183410">
    <property type="component" value="Unassembled WGS sequence"/>
</dbReference>
<keyword evidence="6 9" id="KW-0119">Carbohydrate metabolism</keyword>
<reference evidence="15" key="1">
    <citation type="submission" date="2016-10" db="EMBL/GenBank/DDBJ databases">
        <authorList>
            <person name="Varghese N."/>
            <person name="Submissions S."/>
        </authorList>
    </citation>
    <scope>NUCLEOTIDE SEQUENCE [LARGE SCALE GENOMIC DNA]</scope>
    <source>
        <strain evidence="15">CGMCC 1.10223</strain>
    </source>
</reference>
<dbReference type="NCBIfam" id="TIGR00221">
    <property type="entry name" value="nagA"/>
    <property type="match status" value="1"/>
</dbReference>
<comment type="catalytic activity">
    <reaction evidence="7">
        <text>N-acetyl-D-glucosamine 6-phosphate + H2O = D-glucosamine 6-phosphate + acetate</text>
        <dbReference type="Rhea" id="RHEA:22936"/>
        <dbReference type="ChEBI" id="CHEBI:15377"/>
        <dbReference type="ChEBI" id="CHEBI:30089"/>
        <dbReference type="ChEBI" id="CHEBI:57513"/>
        <dbReference type="ChEBI" id="CHEBI:58725"/>
        <dbReference type="EC" id="3.5.1.25"/>
    </reaction>
</comment>
<feature type="active site" description="Proton donor/acceptor" evidence="10">
    <location>
        <position position="283"/>
    </location>
</feature>
<proteinExistence type="inferred from homology"/>
<dbReference type="FunFam" id="3.20.20.140:FF:000004">
    <property type="entry name" value="N-acetylglucosamine-6-phosphate deacetylase"/>
    <property type="match status" value="1"/>
</dbReference>
<evidence type="ECO:0000256" key="1">
    <source>
        <dbReference type="ARBA" id="ARBA00010716"/>
    </source>
</evidence>
<dbReference type="GO" id="GO:0006046">
    <property type="term" value="P:N-acetylglucosamine catabolic process"/>
    <property type="evidence" value="ECO:0007669"/>
    <property type="project" value="TreeGrafter"/>
</dbReference>
<sequence length="397" mass="42202">MNNSPTSWVIHHVHIVLEDRIMAGSAVIKNGLIHRLLENDAVLSAEEQALPTIDGAGGYLLPGFIDVHVHGGFGADFMDASRSSYDTITRFHASQGTTGMLATTMTASREAIEAVLQAAADYRSGDMPYAALLGVHLEGPFLNEKWIGAQNPAYLSPPRLDWLQAWTAQFPDLIQILTLAPEREGSLPLIAWLAENNIVAACGHTDASFADMEAAAEAGLSHAVHTYNAMRPLHHREPGTVGAVLSDPRIYAELIADGHHVHPGAIRLLVAAKPADKLILITDAIAAAGMPDGSYSLGGLAVEMKNQVARLQGSDSLAGSSLTMLRAFRYMLDSTALSVAEVSRCASGNAAKQLGIYEQTGSIACGKQADIILTDADFSTVSRTWVGGKLVFDASEN</sequence>
<feature type="binding site" evidence="11">
    <location>
        <position position="236"/>
    </location>
    <ligand>
        <name>substrate</name>
    </ligand>
</feature>
<gene>
    <name evidence="14" type="ORF">SAMN04487969_103116</name>
</gene>
<comment type="cofactor">
    <cofactor evidence="12">
        <name>a divalent metal cation</name>
        <dbReference type="ChEBI" id="CHEBI:60240"/>
    </cofactor>
    <text evidence="12">Binds 1 divalent metal cation per subunit.</text>
</comment>
<dbReference type="OrthoDB" id="9776488at2"/>
<dbReference type="GO" id="GO:0046872">
    <property type="term" value="F:metal ion binding"/>
    <property type="evidence" value="ECO:0007669"/>
    <property type="project" value="UniProtKB-KW"/>
</dbReference>
<feature type="binding site" evidence="11">
    <location>
        <position position="260"/>
    </location>
    <ligand>
        <name>substrate</name>
    </ligand>
</feature>
<evidence type="ECO:0000256" key="11">
    <source>
        <dbReference type="PIRSR" id="PIRSR038994-2"/>
    </source>
</evidence>
<evidence type="ECO:0000313" key="14">
    <source>
        <dbReference type="EMBL" id="SFE50528.1"/>
    </source>
</evidence>
<evidence type="ECO:0000256" key="3">
    <source>
        <dbReference type="ARBA" id="ARBA00018029"/>
    </source>
</evidence>
<evidence type="ECO:0000256" key="10">
    <source>
        <dbReference type="PIRSR" id="PIRSR038994-1"/>
    </source>
</evidence>
<evidence type="ECO:0000256" key="9">
    <source>
        <dbReference type="PIRNR" id="PIRNR038994"/>
    </source>
</evidence>
<dbReference type="Gene3D" id="3.20.20.140">
    <property type="entry name" value="Metal-dependent hydrolases"/>
    <property type="match status" value="1"/>
</dbReference>
<feature type="binding site" evidence="12">
    <location>
        <position position="204"/>
    </location>
    <ligand>
        <name>Zn(2+)</name>
        <dbReference type="ChEBI" id="CHEBI:29105"/>
    </ligand>
</feature>
<keyword evidence="5 9" id="KW-0378">Hydrolase</keyword>
<feature type="binding site" evidence="12">
    <location>
        <position position="138"/>
    </location>
    <ligand>
        <name>Zn(2+)</name>
        <dbReference type="ChEBI" id="CHEBI:29105"/>
    </ligand>
</feature>
<name>A0A1I2B3R5_9BACL</name>
<evidence type="ECO:0000256" key="5">
    <source>
        <dbReference type="ARBA" id="ARBA00022801"/>
    </source>
</evidence>
<feature type="binding site" evidence="12">
    <location>
        <position position="225"/>
    </location>
    <ligand>
        <name>Zn(2+)</name>
        <dbReference type="ChEBI" id="CHEBI:29105"/>
    </ligand>
</feature>
<dbReference type="InterPro" id="IPR032466">
    <property type="entry name" value="Metal_Hydrolase"/>
</dbReference>
<evidence type="ECO:0000259" key="13">
    <source>
        <dbReference type="Pfam" id="PF01979"/>
    </source>
</evidence>
<dbReference type="CDD" id="cd00854">
    <property type="entry name" value="NagA"/>
    <property type="match status" value="1"/>
</dbReference>
<dbReference type="SUPFAM" id="SSF51338">
    <property type="entry name" value="Composite domain of metallo-dependent hydrolases"/>
    <property type="match status" value="1"/>
</dbReference>
<evidence type="ECO:0000256" key="7">
    <source>
        <dbReference type="ARBA" id="ARBA00047647"/>
    </source>
</evidence>
<evidence type="ECO:0000256" key="12">
    <source>
        <dbReference type="PIRSR" id="PIRSR038994-3"/>
    </source>
</evidence>
<dbReference type="Pfam" id="PF01979">
    <property type="entry name" value="Amidohydro_1"/>
    <property type="match status" value="1"/>
</dbReference>
<dbReference type="InterPro" id="IPR006680">
    <property type="entry name" value="Amidohydro-rel"/>
</dbReference>
<organism evidence="14 15">
    <name type="scientific">Paenibacillus algorifonticola</name>
    <dbReference type="NCBI Taxonomy" id="684063"/>
    <lineage>
        <taxon>Bacteria</taxon>
        <taxon>Bacillati</taxon>
        <taxon>Bacillota</taxon>
        <taxon>Bacilli</taxon>
        <taxon>Bacillales</taxon>
        <taxon>Paenibacillaceae</taxon>
        <taxon>Paenibacillus</taxon>
    </lineage>
</organism>
<keyword evidence="15" id="KW-1185">Reference proteome</keyword>
<evidence type="ECO:0000313" key="15">
    <source>
        <dbReference type="Proteomes" id="UP000183410"/>
    </source>
</evidence>
<dbReference type="PANTHER" id="PTHR11113">
    <property type="entry name" value="N-ACETYLGLUCOSAMINE-6-PHOSPHATE DEACETYLASE"/>
    <property type="match status" value="1"/>
</dbReference>
<feature type="binding site" evidence="11">
    <location>
        <begin position="228"/>
        <end position="229"/>
    </location>
    <ligand>
        <name>substrate</name>
    </ligand>
</feature>
<dbReference type="AlphaFoldDB" id="A0A1I2B3R5"/>
<dbReference type="EC" id="3.5.1.25" evidence="2"/>
<evidence type="ECO:0000256" key="4">
    <source>
        <dbReference type="ARBA" id="ARBA00022723"/>
    </source>
</evidence>
<dbReference type="PIRSF" id="PIRSF038994">
    <property type="entry name" value="NagA"/>
    <property type="match status" value="1"/>
</dbReference>
<feature type="domain" description="Amidohydrolase-related" evidence="13">
    <location>
        <begin position="59"/>
        <end position="391"/>
    </location>
</feature>
<dbReference type="PANTHER" id="PTHR11113:SF14">
    <property type="entry name" value="N-ACETYLGLUCOSAMINE-6-PHOSPHATE DEACETYLASE"/>
    <property type="match status" value="1"/>
</dbReference>
<dbReference type="SUPFAM" id="SSF51556">
    <property type="entry name" value="Metallo-dependent hydrolases"/>
    <property type="match status" value="1"/>
</dbReference>
<dbReference type="GO" id="GO:0008448">
    <property type="term" value="F:N-acetylglucosamine-6-phosphate deacetylase activity"/>
    <property type="evidence" value="ECO:0007669"/>
    <property type="project" value="UniProtKB-EC"/>
</dbReference>
<comment type="pathway">
    <text evidence="8">Amino-sugar metabolism; N-acetylneuraminate degradation; D-fructose 6-phosphate from N-acetylneuraminate: step 4/5.</text>
</comment>
<dbReference type="RefSeq" id="WP_046229422.1">
    <property type="nucleotide sequence ID" value="NZ_FONN01000003.1"/>
</dbReference>
<feature type="binding site" evidence="11">
    <location>
        <begin position="317"/>
        <end position="319"/>
    </location>
    <ligand>
        <name>substrate</name>
    </ligand>
</feature>
<dbReference type="InterPro" id="IPR003764">
    <property type="entry name" value="GlcNAc_6-P_deAcase"/>
</dbReference>
<evidence type="ECO:0000256" key="8">
    <source>
        <dbReference type="ARBA" id="ARBA00060590"/>
    </source>
</evidence>
<evidence type="ECO:0000256" key="2">
    <source>
        <dbReference type="ARBA" id="ARBA00011899"/>
    </source>
</evidence>
<feature type="binding site" evidence="11">
    <location>
        <position position="149"/>
    </location>
    <ligand>
        <name>substrate</name>
    </ligand>
</feature>
<accession>A0A1I2B3R5</accession>
<protein>
    <recommendedName>
        <fullName evidence="3">N-acetylglucosamine-6-phosphate deacetylase</fullName>
        <ecNumber evidence="2">3.5.1.25</ecNumber>
    </recommendedName>
</protein>
<dbReference type="InterPro" id="IPR011059">
    <property type="entry name" value="Metal-dep_hydrolase_composite"/>
</dbReference>
<keyword evidence="4 12" id="KW-0479">Metal-binding</keyword>
<comment type="similarity">
    <text evidence="1 9">Belongs to the metallo-dependent hydrolases superfamily. NagA family.</text>
</comment>
<dbReference type="EMBL" id="FONN01000003">
    <property type="protein sequence ID" value="SFE50528.1"/>
    <property type="molecule type" value="Genomic_DNA"/>
</dbReference>